<organism evidence="1 2">
    <name type="scientific">Stutzerimonas stutzeri KOS6</name>
    <dbReference type="NCBI Taxonomy" id="1218352"/>
    <lineage>
        <taxon>Bacteria</taxon>
        <taxon>Pseudomonadati</taxon>
        <taxon>Pseudomonadota</taxon>
        <taxon>Gammaproteobacteria</taxon>
        <taxon>Pseudomonadales</taxon>
        <taxon>Pseudomonadaceae</taxon>
        <taxon>Stutzerimonas</taxon>
    </lineage>
</organism>
<comment type="caution">
    <text evidence="1">The sequence shown here is derived from an EMBL/GenBank/DDBJ whole genome shotgun (WGS) entry which is preliminary data.</text>
</comment>
<reference evidence="1 2" key="1">
    <citation type="journal article" date="2013" name="Genome Announc.">
        <title>Draft Genome of the Nitrogen-Fixing Bacterium Pseudomonas stutzeri Strain KOS6 Isolated from Industrial Hydrocarbon Sludge.</title>
        <authorList>
            <person name="Grigoryeva T.V."/>
            <person name="Laikov A.V."/>
            <person name="Naumova R.P."/>
            <person name="Manolov A.I."/>
            <person name="Larin A.K."/>
            <person name="Karpova I.Y."/>
            <person name="Semashko T.A."/>
            <person name="Alexeev D.G."/>
            <person name="Kostryukova E.S."/>
            <person name="Muller R."/>
            <person name="Govorun V.M."/>
        </authorList>
    </citation>
    <scope>NUCLEOTIDE SEQUENCE [LARGE SCALE GENOMIC DNA]</scope>
    <source>
        <strain evidence="1 2">KOS6</strain>
    </source>
</reference>
<name>A0A061JJU7_STUST</name>
<proteinExistence type="predicted"/>
<gene>
    <name evidence="1" type="ORF">B597_019540</name>
</gene>
<sequence length="76" mass="8480">MEISDHDVAFARSQIGRQLTDLRNCDDREGVDVLGPRCLGFISALAVVGVITQHEYMRISTLANNAWAYAAKDTRR</sequence>
<evidence type="ECO:0000313" key="1">
    <source>
        <dbReference type="EMBL" id="EWC39586.1"/>
    </source>
</evidence>
<evidence type="ECO:0000313" key="2">
    <source>
        <dbReference type="Proteomes" id="UP000026923"/>
    </source>
</evidence>
<dbReference type="HOGENOM" id="CLU_2651757_0_0_6"/>
<dbReference type="EMBL" id="AMCZ02000035">
    <property type="protein sequence ID" value="EWC39586.1"/>
    <property type="molecule type" value="Genomic_DNA"/>
</dbReference>
<protein>
    <submittedName>
        <fullName evidence="1">Uncharacterized protein</fullName>
    </submittedName>
</protein>
<dbReference type="AlphaFoldDB" id="A0A061JJU7"/>
<dbReference type="Proteomes" id="UP000026923">
    <property type="component" value="Unassembled WGS sequence"/>
</dbReference>
<dbReference type="RefSeq" id="WP_003297495.1">
    <property type="nucleotide sequence ID" value="NZ_KK020676.1"/>
</dbReference>
<accession>A0A061JJU7</accession>